<feature type="binding site" evidence="11">
    <location>
        <begin position="357"/>
        <end position="360"/>
    </location>
    <ligand>
        <name>GMP</name>
        <dbReference type="ChEBI" id="CHEBI:58115"/>
    </ligand>
</feature>
<feature type="binding site" evidence="11">
    <location>
        <begin position="383"/>
        <end position="386"/>
    </location>
    <ligand>
        <name>GMP</name>
        <dbReference type="ChEBI" id="CHEBI:58115"/>
    </ligand>
</feature>
<organism evidence="14 15">
    <name type="scientific">Candidatus Abzuiibacterium crystallinum</name>
    <dbReference type="NCBI Taxonomy" id="1974748"/>
    <lineage>
        <taxon>Bacteria</taxon>
        <taxon>Pseudomonadati</taxon>
        <taxon>Candidatus Omnitrophota</taxon>
        <taxon>Candidatus Abzuiibacterium</taxon>
    </lineage>
</organism>
<dbReference type="GO" id="GO:0005525">
    <property type="term" value="F:GTP binding"/>
    <property type="evidence" value="ECO:0007669"/>
    <property type="project" value="UniProtKB-KW"/>
</dbReference>
<feature type="binding site" evidence="12">
    <location>
        <position position="308"/>
    </location>
    <ligand>
        <name>Mn(2+)</name>
        <dbReference type="ChEBI" id="CHEBI:29035"/>
        <label>2</label>
    </ligand>
</feature>
<evidence type="ECO:0000256" key="10">
    <source>
        <dbReference type="PIRSR" id="PIRSR601233-1"/>
    </source>
</evidence>
<dbReference type="EC" id="6.5.1.-" evidence="13"/>
<dbReference type="EMBL" id="PCVY01000062">
    <property type="protein sequence ID" value="PIQ85754.1"/>
    <property type="molecule type" value="Genomic_DNA"/>
</dbReference>
<feature type="binding site" evidence="11">
    <location>
        <begin position="182"/>
        <end position="186"/>
    </location>
    <ligand>
        <name>GMP</name>
        <dbReference type="ChEBI" id="CHEBI:58115"/>
    </ligand>
</feature>
<evidence type="ECO:0000256" key="9">
    <source>
        <dbReference type="ARBA" id="ARBA00049514"/>
    </source>
</evidence>
<evidence type="ECO:0000256" key="4">
    <source>
        <dbReference type="ARBA" id="ARBA00022741"/>
    </source>
</evidence>
<evidence type="ECO:0000256" key="13">
    <source>
        <dbReference type="RuleBase" id="RU371113"/>
    </source>
</evidence>
<keyword evidence="5" id="KW-0692">RNA repair</keyword>
<evidence type="ECO:0000256" key="2">
    <source>
        <dbReference type="ARBA" id="ARBA00022598"/>
    </source>
</evidence>
<evidence type="ECO:0000256" key="1">
    <source>
        <dbReference type="ARBA" id="ARBA00008071"/>
    </source>
</evidence>
<feature type="binding site" evidence="12">
    <location>
        <position position="183"/>
    </location>
    <ligand>
        <name>Mn(2+)</name>
        <dbReference type="ChEBI" id="CHEBI:29035"/>
        <label>1</label>
    </ligand>
</feature>
<evidence type="ECO:0000313" key="15">
    <source>
        <dbReference type="Proteomes" id="UP000230859"/>
    </source>
</evidence>
<comment type="catalytic activity">
    <reaction evidence="8">
        <text>a 3'-end 3'-phospho-ribonucleotide-RNA + a 5'-end dephospho-ribonucleoside-RNA + GTP = a ribonucleotidyl-ribonucleotide-RNA + GMP + diphosphate</text>
        <dbReference type="Rhea" id="RHEA:68076"/>
        <dbReference type="Rhea" id="RHEA-COMP:10463"/>
        <dbReference type="Rhea" id="RHEA-COMP:13936"/>
        <dbReference type="Rhea" id="RHEA-COMP:17355"/>
        <dbReference type="ChEBI" id="CHEBI:33019"/>
        <dbReference type="ChEBI" id="CHEBI:37565"/>
        <dbReference type="ChEBI" id="CHEBI:58115"/>
        <dbReference type="ChEBI" id="CHEBI:83062"/>
        <dbReference type="ChEBI" id="CHEBI:138284"/>
        <dbReference type="ChEBI" id="CHEBI:173118"/>
        <dbReference type="EC" id="6.5.1.8"/>
    </reaction>
</comment>
<dbReference type="GO" id="GO:0003972">
    <property type="term" value="F:RNA ligase (ATP) activity"/>
    <property type="evidence" value="ECO:0007669"/>
    <property type="project" value="TreeGrafter"/>
</dbReference>
<reference evidence="14 15" key="1">
    <citation type="submission" date="2017-09" db="EMBL/GenBank/DDBJ databases">
        <title>Depth-based differentiation of microbial function through sediment-hosted aquifers and enrichment of novel symbionts in the deep terrestrial subsurface.</title>
        <authorList>
            <person name="Probst A.J."/>
            <person name="Ladd B."/>
            <person name="Jarett J.K."/>
            <person name="Geller-Mcgrath D.E."/>
            <person name="Sieber C.M."/>
            <person name="Emerson J.B."/>
            <person name="Anantharaman K."/>
            <person name="Thomas B.C."/>
            <person name="Malmstrom R."/>
            <person name="Stieglmeier M."/>
            <person name="Klingl A."/>
            <person name="Woyke T."/>
            <person name="Ryan C.M."/>
            <person name="Banfield J.F."/>
        </authorList>
    </citation>
    <scope>NUCLEOTIDE SEQUENCE [LARGE SCALE GENOMIC DNA]</scope>
    <source>
        <strain evidence="14">CG11_big_fil_rev_8_21_14_0_20_45_26</strain>
    </source>
</reference>
<evidence type="ECO:0000313" key="14">
    <source>
        <dbReference type="EMBL" id="PIQ85754.1"/>
    </source>
</evidence>
<dbReference type="Gene3D" id="3.90.1860.10">
    <property type="entry name" value="tRNA-splicing ligase RtcB"/>
    <property type="match status" value="1"/>
</dbReference>
<dbReference type="Pfam" id="PF01139">
    <property type="entry name" value="RtcB"/>
    <property type="match status" value="1"/>
</dbReference>
<evidence type="ECO:0000256" key="12">
    <source>
        <dbReference type="PIRSR" id="PIRSR601233-3"/>
    </source>
</evidence>
<keyword evidence="3 12" id="KW-0479">Metal-binding</keyword>
<dbReference type="GO" id="GO:0046872">
    <property type="term" value="F:metal ion binding"/>
    <property type="evidence" value="ECO:0007669"/>
    <property type="project" value="UniProtKB-UniRule"/>
</dbReference>
<dbReference type="Proteomes" id="UP000230859">
    <property type="component" value="Unassembled WGS sequence"/>
</dbReference>
<feature type="active site" description="GMP-histidine intermediate" evidence="10">
    <location>
        <position position="383"/>
    </location>
</feature>
<evidence type="ECO:0000256" key="5">
    <source>
        <dbReference type="ARBA" id="ARBA00022800"/>
    </source>
</evidence>
<evidence type="ECO:0000256" key="3">
    <source>
        <dbReference type="ARBA" id="ARBA00022723"/>
    </source>
</evidence>
<comment type="similarity">
    <text evidence="1 13">Belongs to the RtcB family.</text>
</comment>
<dbReference type="AlphaFoldDB" id="A0A2H0LPZ5"/>
<dbReference type="PANTHER" id="PTHR11118:SF1">
    <property type="entry name" value="RNA-SPLICING LIGASE RTCB HOMOLOG"/>
    <property type="match status" value="1"/>
</dbReference>
<dbReference type="GO" id="GO:0042245">
    <property type="term" value="P:RNA repair"/>
    <property type="evidence" value="ECO:0007669"/>
    <property type="project" value="UniProtKB-KW"/>
</dbReference>
<evidence type="ECO:0000256" key="11">
    <source>
        <dbReference type="PIRSR" id="PIRSR601233-2"/>
    </source>
</evidence>
<accession>A0A2H0LPZ5</accession>
<dbReference type="FunFam" id="3.90.1860.10:FF:000001">
    <property type="entry name" value="tRNA-splicing ligase RtcB homolog"/>
    <property type="match status" value="1"/>
</dbReference>
<comment type="subunit">
    <text evidence="13">Monomer.</text>
</comment>
<evidence type="ECO:0000256" key="8">
    <source>
        <dbReference type="ARBA" id="ARBA00047746"/>
    </source>
</evidence>
<comment type="caution">
    <text evidence="14">The sequence shown here is derived from an EMBL/GenBank/DDBJ whole genome shotgun (WGS) entry which is preliminary data.</text>
</comment>
<dbReference type="GO" id="GO:0006396">
    <property type="term" value="P:RNA processing"/>
    <property type="evidence" value="ECO:0007669"/>
    <property type="project" value="InterPro"/>
</dbReference>
<evidence type="ECO:0000256" key="6">
    <source>
        <dbReference type="ARBA" id="ARBA00023134"/>
    </source>
</evidence>
<feature type="binding site" evidence="11">
    <location>
        <position position="459"/>
    </location>
    <ligand>
        <name>GMP</name>
        <dbReference type="ChEBI" id="CHEBI:58115"/>
    </ligand>
</feature>
<dbReference type="GO" id="GO:0170057">
    <property type="term" value="F:RNA ligase (GTP) activity"/>
    <property type="evidence" value="ECO:0007669"/>
    <property type="project" value="UniProtKB-EC"/>
</dbReference>
<dbReference type="InterPro" id="IPR036025">
    <property type="entry name" value="RtcB-like_sf"/>
</dbReference>
<dbReference type="PANTHER" id="PTHR11118">
    <property type="entry name" value="RNA-SPLICING LIGASE RTCB HOMOLOG"/>
    <property type="match status" value="1"/>
</dbReference>
<dbReference type="SUPFAM" id="SSF103365">
    <property type="entry name" value="Hypothetical protein PH1602"/>
    <property type="match status" value="1"/>
</dbReference>
<feature type="binding site" evidence="12">
    <location>
        <position position="214"/>
    </location>
    <ligand>
        <name>Mn(2+)</name>
        <dbReference type="ChEBI" id="CHEBI:29035"/>
        <label>2</label>
    </ligand>
</feature>
<gene>
    <name evidence="13" type="primary">rtcB</name>
    <name evidence="14" type="ORF">COV74_07570</name>
</gene>
<dbReference type="InterPro" id="IPR001233">
    <property type="entry name" value="RtcB"/>
</dbReference>
<keyword evidence="7 12" id="KW-0464">Manganese</keyword>
<protein>
    <recommendedName>
        <fullName evidence="13">tRNA-splicing ligase RtcB</fullName>
        <ecNumber evidence="13">6.5.1.-</ecNumber>
    </recommendedName>
</protein>
<dbReference type="PROSITE" id="PS01288">
    <property type="entry name" value="UPF0027"/>
    <property type="match status" value="1"/>
</dbReference>
<feature type="binding site" evidence="11">
    <location>
        <position position="364"/>
    </location>
    <ligand>
        <name>GMP</name>
        <dbReference type="ChEBI" id="CHEBI:58115"/>
    </ligand>
</feature>
<feature type="binding site" evidence="12">
    <location>
        <position position="75"/>
    </location>
    <ligand>
        <name>Mn(2+)</name>
        <dbReference type="ChEBI" id="CHEBI:29035"/>
        <label>1</label>
    </ligand>
</feature>
<keyword evidence="4 11" id="KW-0547">Nucleotide-binding</keyword>
<comment type="cofactor">
    <cofactor evidence="12 13">
        <name>Mn(2+)</name>
        <dbReference type="ChEBI" id="CHEBI:29035"/>
    </cofactor>
    <text evidence="12 13">Binds 2 manganese ions per subunit.</text>
</comment>
<comment type="catalytic activity">
    <reaction evidence="9">
        <text>a 3'-end 2',3'-cyclophospho-ribonucleotide-RNA + a 5'-end dephospho-ribonucleoside-RNA + GTP + H2O = a ribonucleotidyl-ribonucleotide-RNA + GMP + diphosphate + H(+)</text>
        <dbReference type="Rhea" id="RHEA:68080"/>
        <dbReference type="Rhea" id="RHEA-COMP:10464"/>
        <dbReference type="Rhea" id="RHEA-COMP:13936"/>
        <dbReference type="Rhea" id="RHEA-COMP:17355"/>
        <dbReference type="ChEBI" id="CHEBI:15377"/>
        <dbReference type="ChEBI" id="CHEBI:15378"/>
        <dbReference type="ChEBI" id="CHEBI:33019"/>
        <dbReference type="ChEBI" id="CHEBI:37565"/>
        <dbReference type="ChEBI" id="CHEBI:58115"/>
        <dbReference type="ChEBI" id="CHEBI:83064"/>
        <dbReference type="ChEBI" id="CHEBI:138284"/>
        <dbReference type="ChEBI" id="CHEBI:173118"/>
        <dbReference type="EC" id="6.5.1.8"/>
    </reaction>
</comment>
<feature type="binding site" evidence="11">
    <location>
        <begin position="308"/>
        <end position="309"/>
    </location>
    <ligand>
        <name>GMP</name>
        <dbReference type="ChEBI" id="CHEBI:58115"/>
    </ligand>
</feature>
<keyword evidence="2 13" id="KW-0436">Ligase</keyword>
<sequence length="460" mass="50198">MRVPGMVFANEKLLETMQFDQALEQVVNVAHLPGIVRYSLAMPDIHWGYGFPIGGVAATDPDQDGVISPGGVGYDINCGVRLLRTDLKEADVRPKLKSLIATLFNDVPCGVGQSGRVKLSERDLRALAVKGAEFVVTKGFGGSEDLAHTEAQGALDEANPEAVSDRAYERGKSQLGTLGSGNHFLEVQVVDQVFDEDKANRFGLAVGTVTVMIHSGSRGFGYQVCDDFLGIAKQALQKYNIRVPDPQLACAPIHSQEGRQYLGAMRAAANYAWGNRQMLTHLTRHSFEKVFETGWRKLGMDLIYDVAHNIAKFETYTIDGKKKTLCVHRKGATRAFPPGHAEIPEDYKDLGQPVIIPGDMGRFSYLLVGTQQAADETFGTTCHGAGRVMSRHQAVKHAHGRSIETELEKQGIIVMGRGYKSVAEEQPAAYKDVNEVVAVVHQAGIARRVARMRPMGVIKG</sequence>
<evidence type="ECO:0000256" key="7">
    <source>
        <dbReference type="ARBA" id="ARBA00023211"/>
    </source>
</evidence>
<proteinExistence type="inferred from homology"/>
<keyword evidence="6 11" id="KW-0342">GTP-binding</keyword>
<name>A0A2H0LPZ5_9BACT</name>